<protein>
    <recommendedName>
        <fullName evidence="1">DUF4434 domain-containing protein</fullName>
    </recommendedName>
</protein>
<evidence type="ECO:0000313" key="3">
    <source>
        <dbReference type="Proteomes" id="UP000323917"/>
    </source>
</evidence>
<dbReference type="InterPro" id="IPR027849">
    <property type="entry name" value="DUF4434"/>
</dbReference>
<dbReference type="KEGG" id="bgok:Pr1d_24340"/>
<dbReference type="Pfam" id="PF14488">
    <property type="entry name" value="DUF4434"/>
    <property type="match status" value="1"/>
</dbReference>
<dbReference type="Gene3D" id="3.20.20.80">
    <property type="entry name" value="Glycosidases"/>
    <property type="match status" value="1"/>
</dbReference>
<dbReference type="SUPFAM" id="SSF51445">
    <property type="entry name" value="(Trans)glycosidases"/>
    <property type="match status" value="1"/>
</dbReference>
<dbReference type="Proteomes" id="UP000323917">
    <property type="component" value="Chromosome"/>
</dbReference>
<proteinExistence type="predicted"/>
<dbReference type="InterPro" id="IPR017853">
    <property type="entry name" value="GH"/>
</dbReference>
<dbReference type="AlphaFoldDB" id="A0A5B9QMA8"/>
<feature type="domain" description="DUF4434" evidence="1">
    <location>
        <begin position="159"/>
        <end position="429"/>
    </location>
</feature>
<dbReference type="OrthoDB" id="6044697at2"/>
<keyword evidence="3" id="KW-1185">Reference proteome</keyword>
<accession>A0A5B9QMA8</accession>
<gene>
    <name evidence="2" type="ORF">Pr1d_24340</name>
</gene>
<dbReference type="Gene3D" id="2.60.120.260">
    <property type="entry name" value="Galactose-binding domain-like"/>
    <property type="match status" value="1"/>
</dbReference>
<dbReference type="EMBL" id="CP042913">
    <property type="protein sequence ID" value="QEG35143.1"/>
    <property type="molecule type" value="Genomic_DNA"/>
</dbReference>
<evidence type="ECO:0000259" key="1">
    <source>
        <dbReference type="Pfam" id="PF14488"/>
    </source>
</evidence>
<reference evidence="2 3" key="1">
    <citation type="submission" date="2019-08" db="EMBL/GenBank/DDBJ databases">
        <title>Deep-cultivation of Planctomycetes and their phenomic and genomic characterization uncovers novel biology.</title>
        <authorList>
            <person name="Wiegand S."/>
            <person name="Jogler M."/>
            <person name="Boedeker C."/>
            <person name="Pinto D."/>
            <person name="Vollmers J."/>
            <person name="Rivas-Marin E."/>
            <person name="Kohn T."/>
            <person name="Peeters S.H."/>
            <person name="Heuer A."/>
            <person name="Rast P."/>
            <person name="Oberbeckmann S."/>
            <person name="Bunk B."/>
            <person name="Jeske O."/>
            <person name="Meyerdierks A."/>
            <person name="Storesund J.E."/>
            <person name="Kallscheuer N."/>
            <person name="Luecker S."/>
            <person name="Lage O.M."/>
            <person name="Pohl T."/>
            <person name="Merkel B.J."/>
            <person name="Hornburger P."/>
            <person name="Mueller R.-W."/>
            <person name="Bruemmer F."/>
            <person name="Labrenz M."/>
            <person name="Spormann A.M."/>
            <person name="Op den Camp H."/>
            <person name="Overmann J."/>
            <person name="Amann R."/>
            <person name="Jetten M.S.M."/>
            <person name="Mascher T."/>
            <person name="Medema M.H."/>
            <person name="Devos D.P."/>
            <person name="Kaster A.-K."/>
            <person name="Ovreas L."/>
            <person name="Rohde M."/>
            <person name="Galperin M.Y."/>
            <person name="Jogler C."/>
        </authorList>
    </citation>
    <scope>NUCLEOTIDE SEQUENCE [LARGE SCALE GENOMIC DNA]</scope>
    <source>
        <strain evidence="2 3">Pr1d</strain>
    </source>
</reference>
<sequence>MKRACLGPSILLFLLLLVASSVAPIRQVYANSASMSVVAPGPVTDLTRVETRVSIRNSASTSQSYSLELFRDSPLGIEAITTTNVIVPANGQSLYSEWVPTGGHAGKNTIKYRVTPTTGPQLMGESSFQVVASNTRAVPTLSSVWIDPGAILPGIYFQTRPVTAQDVRDSIDAAHDVGVDTLIISYSEYILNNWGTFYPSQHYGSIASFDVVGTILNQASLNGQKVFVGLGRGDDLYLTWNGFDDPTRIAAALDHGTQLATELWDLYSHEPSFYGWYLAHEANDIQQASDAYYNPMTDILREFEADKPVMVSPSGTPIISPSILADSHVDIFAYQDAVGAGYIPGEYTYDPQQRIDMLEAVYDSYQAAHTGVDKHLWTNLESWQMNGPTYSNAYATDFSRLLQQIEIEKNYVDSISSYEWLGFFEHPDTTVFLGGQKALNLYEDYQDYYEQIVQGLKTVNYADNPGFEQGLAAGGSQPLDWQFAGNGVNQVVSLSNDGASGSDTSVSLDIGSNSGLPWLTQDFSVLAGAEYKFSAFVKELVSDPSDGWLAAQVWMLSDSGSATILDSTSLLFSDTEWDLQSAFITAPAGATIARLVFAIQDNSFGVGTGHYLIDGVSLVGPDFPELPGDFNGDFVVDDADLLKWQSDYGNGNGSDADDDGDTDAADFLVWQRNLGSSLLPLTNLTVVPEPASFMLLFGLAIAFLAPSRSGRENLV</sequence>
<name>A0A5B9QMA8_9BACT</name>
<organism evidence="2 3">
    <name type="scientific">Bythopirellula goksoeyrii</name>
    <dbReference type="NCBI Taxonomy" id="1400387"/>
    <lineage>
        <taxon>Bacteria</taxon>
        <taxon>Pseudomonadati</taxon>
        <taxon>Planctomycetota</taxon>
        <taxon>Planctomycetia</taxon>
        <taxon>Pirellulales</taxon>
        <taxon>Lacipirellulaceae</taxon>
        <taxon>Bythopirellula</taxon>
    </lineage>
</organism>
<evidence type="ECO:0000313" key="2">
    <source>
        <dbReference type="EMBL" id="QEG35143.1"/>
    </source>
</evidence>